<dbReference type="RefSeq" id="WP_194028303.1">
    <property type="nucleotide sequence ID" value="NZ_JADEWZ010000005.1"/>
</dbReference>
<comment type="caution">
    <text evidence="9">The sequence shown here is derived from an EMBL/GenBank/DDBJ whole genome shotgun (WGS) entry which is preliminary data.</text>
</comment>
<gene>
    <name evidence="9" type="ORF">IQ249_04825</name>
</gene>
<evidence type="ECO:0000256" key="3">
    <source>
        <dbReference type="ARBA" id="ARBA00022553"/>
    </source>
</evidence>
<feature type="region of interest" description="Disordered" evidence="7">
    <location>
        <begin position="684"/>
        <end position="706"/>
    </location>
</feature>
<dbReference type="Pfam" id="PF02518">
    <property type="entry name" value="HATPase_c"/>
    <property type="match status" value="1"/>
</dbReference>
<dbReference type="InterPro" id="IPR036097">
    <property type="entry name" value="HisK_dim/P_sf"/>
</dbReference>
<reference evidence="9" key="1">
    <citation type="submission" date="2020-10" db="EMBL/GenBank/DDBJ databases">
        <authorList>
            <person name="Castelo-Branco R."/>
            <person name="Eusebio N."/>
            <person name="Adriana R."/>
            <person name="Vieira A."/>
            <person name="Brugerolle De Fraissinette N."/>
            <person name="Rezende De Castro R."/>
            <person name="Schneider M.P."/>
            <person name="Vasconcelos V."/>
            <person name="Leao P.N."/>
        </authorList>
    </citation>
    <scope>NUCLEOTIDE SEQUENCE</scope>
    <source>
        <strain evidence="9">LEGE 07157</strain>
    </source>
</reference>
<accession>A0A8J7B795</accession>
<sequence>MVPIVRQILHAVFPWMGFPKPSKVLLMQKIVERIRNSLEINIVLQTTVDEIAQLLKLDYCSFWWYLEETQQVRVSCEWMKNPQFSRLGEYPVSEFEGLVESVASGNLIANSRKTQGKSLWERGKQRLATTFLLLRHEPPSQQILGFQSSLLIPVRGRAGEIGFIACFNARSRLWSEREIDLLQSIVQPLEIAIAQAKLYEQTQQQAIRERLVNQITAQTRASLDLETILTQAIAQLRNALKTDRCLIHLVENSQWDRELDIASTQAFRRQHLYETCCPPFPTSIEDFDTHGPVTQWVIQHKKTVVIPDVSRDRRIGNNNLEYQKAQIKSSLAIPVQSQGILYAIVYLNQCSNLRNWSKNDRQLAQAVADQLAISIQQAHLYAQVQTQAARSNAQAQRLSQTLKELQLTQAQLIQSEKIVSMGQMVAGIAHEINNPVSFIYGNIPFLDNYVRDLIRLIRTCQAVQETQPNPLLQTVMEEIEVEWLLDDLPQLLESMKVGTKRIQDIVQLLQDFSSQNQSSFKSVDLHAALENTLSLLERQIVPKIHIERQYDKLPLVECYPKALNQVFLDLLLNAIEALNRSNVGDPSITLKTQIIPAPTGGWQSVRIVIADNGPGIPPELHSSIFNPFFTTKDVGQGRGLGLTTSYHAIVSQHQGQLTLNSQPHQGTEAIIEIPIARSEKITSELTPPTALPYSQSLHREATPQLN</sequence>
<dbReference type="SUPFAM" id="SSF55781">
    <property type="entry name" value="GAF domain-like"/>
    <property type="match status" value="2"/>
</dbReference>
<dbReference type="EC" id="2.7.13.3" evidence="2"/>
<evidence type="ECO:0000313" key="9">
    <source>
        <dbReference type="EMBL" id="MBE9115219.1"/>
    </source>
</evidence>
<keyword evidence="5" id="KW-0902">Two-component regulatory system</keyword>
<protein>
    <recommendedName>
        <fullName evidence="2">histidine kinase</fullName>
        <ecNumber evidence="2">2.7.13.3</ecNumber>
    </recommendedName>
</protein>
<keyword evidence="3" id="KW-0597">Phosphoprotein</keyword>
<dbReference type="SMART" id="SM00388">
    <property type="entry name" value="HisKA"/>
    <property type="match status" value="1"/>
</dbReference>
<feature type="domain" description="Histidine kinase" evidence="8">
    <location>
        <begin position="427"/>
        <end position="677"/>
    </location>
</feature>
<evidence type="ECO:0000256" key="2">
    <source>
        <dbReference type="ARBA" id="ARBA00012438"/>
    </source>
</evidence>
<evidence type="ECO:0000313" key="10">
    <source>
        <dbReference type="Proteomes" id="UP000654482"/>
    </source>
</evidence>
<dbReference type="SUPFAM" id="SSF55874">
    <property type="entry name" value="ATPase domain of HSP90 chaperone/DNA topoisomerase II/histidine kinase"/>
    <property type="match status" value="1"/>
</dbReference>
<dbReference type="SMART" id="SM00387">
    <property type="entry name" value="HATPase_c"/>
    <property type="match status" value="1"/>
</dbReference>
<comment type="catalytic activity">
    <reaction evidence="1">
        <text>ATP + protein L-histidine = ADP + protein N-phospho-L-histidine.</text>
        <dbReference type="EC" id="2.7.13.3"/>
    </reaction>
</comment>
<dbReference type="GO" id="GO:0000155">
    <property type="term" value="F:phosphorelay sensor kinase activity"/>
    <property type="evidence" value="ECO:0007669"/>
    <property type="project" value="InterPro"/>
</dbReference>
<keyword evidence="10" id="KW-1185">Reference proteome</keyword>
<dbReference type="InterPro" id="IPR029016">
    <property type="entry name" value="GAF-like_dom_sf"/>
</dbReference>
<evidence type="ECO:0000256" key="5">
    <source>
        <dbReference type="ARBA" id="ARBA00023012"/>
    </source>
</evidence>
<evidence type="ECO:0000256" key="4">
    <source>
        <dbReference type="ARBA" id="ARBA00022777"/>
    </source>
</evidence>
<feature type="coiled-coil region" evidence="6">
    <location>
        <begin position="381"/>
        <end position="415"/>
    </location>
</feature>
<dbReference type="SUPFAM" id="SSF47384">
    <property type="entry name" value="Homodimeric domain of signal transducing histidine kinase"/>
    <property type="match status" value="1"/>
</dbReference>
<keyword evidence="4 9" id="KW-0808">Transferase</keyword>
<dbReference type="PRINTS" id="PR00344">
    <property type="entry name" value="BCTRLSENSOR"/>
</dbReference>
<dbReference type="InterPro" id="IPR036890">
    <property type="entry name" value="HATPase_C_sf"/>
</dbReference>
<dbReference type="AlphaFoldDB" id="A0A8J7B795"/>
<evidence type="ECO:0000256" key="7">
    <source>
        <dbReference type="SAM" id="MobiDB-lite"/>
    </source>
</evidence>
<dbReference type="InterPro" id="IPR005467">
    <property type="entry name" value="His_kinase_dom"/>
</dbReference>
<evidence type="ECO:0000256" key="6">
    <source>
        <dbReference type="SAM" id="Coils"/>
    </source>
</evidence>
<dbReference type="Pfam" id="PF01590">
    <property type="entry name" value="GAF"/>
    <property type="match status" value="2"/>
</dbReference>
<dbReference type="SMART" id="SM00065">
    <property type="entry name" value="GAF"/>
    <property type="match status" value="2"/>
</dbReference>
<feature type="compositionally biased region" description="Basic and acidic residues" evidence="7">
    <location>
        <begin position="697"/>
        <end position="706"/>
    </location>
</feature>
<evidence type="ECO:0000259" key="8">
    <source>
        <dbReference type="PROSITE" id="PS50109"/>
    </source>
</evidence>
<dbReference type="Gene3D" id="3.30.450.40">
    <property type="match status" value="2"/>
</dbReference>
<organism evidence="9 10">
    <name type="scientific">Lusitaniella coriacea LEGE 07157</name>
    <dbReference type="NCBI Taxonomy" id="945747"/>
    <lineage>
        <taxon>Bacteria</taxon>
        <taxon>Bacillati</taxon>
        <taxon>Cyanobacteriota</taxon>
        <taxon>Cyanophyceae</taxon>
        <taxon>Spirulinales</taxon>
        <taxon>Lusitaniellaceae</taxon>
        <taxon>Lusitaniella</taxon>
    </lineage>
</organism>
<dbReference type="CDD" id="cd00082">
    <property type="entry name" value="HisKA"/>
    <property type="match status" value="1"/>
</dbReference>
<dbReference type="InterPro" id="IPR003594">
    <property type="entry name" value="HATPase_dom"/>
</dbReference>
<dbReference type="InterPro" id="IPR004358">
    <property type="entry name" value="Sig_transdc_His_kin-like_C"/>
</dbReference>
<dbReference type="PANTHER" id="PTHR43065">
    <property type="entry name" value="SENSOR HISTIDINE KINASE"/>
    <property type="match status" value="1"/>
</dbReference>
<dbReference type="InterPro" id="IPR003018">
    <property type="entry name" value="GAF"/>
</dbReference>
<dbReference type="Gene3D" id="1.10.287.130">
    <property type="match status" value="1"/>
</dbReference>
<dbReference type="PANTHER" id="PTHR43065:SF48">
    <property type="entry name" value="HISTIDINE KINASE"/>
    <property type="match status" value="1"/>
</dbReference>
<dbReference type="InterPro" id="IPR003661">
    <property type="entry name" value="HisK_dim/P_dom"/>
</dbReference>
<keyword evidence="6" id="KW-0175">Coiled coil</keyword>
<dbReference type="Gene3D" id="3.30.565.10">
    <property type="entry name" value="Histidine kinase-like ATPase, C-terminal domain"/>
    <property type="match status" value="1"/>
</dbReference>
<evidence type="ECO:0000256" key="1">
    <source>
        <dbReference type="ARBA" id="ARBA00000085"/>
    </source>
</evidence>
<dbReference type="Proteomes" id="UP000654482">
    <property type="component" value="Unassembled WGS sequence"/>
</dbReference>
<name>A0A8J7B795_9CYAN</name>
<dbReference type="EMBL" id="JADEWZ010000005">
    <property type="protein sequence ID" value="MBE9115219.1"/>
    <property type="molecule type" value="Genomic_DNA"/>
</dbReference>
<proteinExistence type="predicted"/>
<keyword evidence="4 9" id="KW-0418">Kinase</keyword>
<dbReference type="PROSITE" id="PS50109">
    <property type="entry name" value="HIS_KIN"/>
    <property type="match status" value="1"/>
</dbReference>